<feature type="non-terminal residue" evidence="1">
    <location>
        <position position="1"/>
    </location>
</feature>
<name>A0A5J9VYG3_9POAL</name>
<keyword evidence="2" id="KW-1185">Reference proteome</keyword>
<dbReference type="Proteomes" id="UP000324897">
    <property type="component" value="Chromosome 4"/>
</dbReference>
<dbReference type="Gramene" id="TVU40675">
    <property type="protein sequence ID" value="TVU40675"/>
    <property type="gene ID" value="EJB05_14144"/>
</dbReference>
<sequence length="372" mass="42922">MGDTSLFMEKFSKMETLNLENQSLHNLKRLLLRASIIIEEAEGRLITNNGMVHQLNLLRKEMYRGYFIMDYLRSQEIEVKGHDVSSSFVISKFNYAKRIFYTTTDTDKKQDLEHTLNNLNTLIEDVKGLLVYLKNYPPLYRQPYGMHLFIGKCMFGRQMEMERVMEFLMQQEHPGTESVGVLPIVGPTWVGKSTLVAHVCKDARVQVYFSRVVTIRGDSVNSDNLATLKEDMGLIMHQNSSLGKNERVLVIIELSRDIDEVSWYTLYSSCGAYLGRDSVMKNIQRNVSLFARNQQDLINKCVPTAAWMGNDELFVLDKYRTYSTEENAPVITMEDVVSGNVRYEGEFDVLEWKSHIPPYSFYIVSCTIEKSN</sequence>
<reference evidence="1 2" key="1">
    <citation type="journal article" date="2019" name="Sci. Rep.">
        <title>A high-quality genome of Eragrostis curvula grass provides insights into Poaceae evolution and supports new strategies to enhance forage quality.</title>
        <authorList>
            <person name="Carballo J."/>
            <person name="Santos B.A.C.M."/>
            <person name="Zappacosta D."/>
            <person name="Garbus I."/>
            <person name="Selva J.P."/>
            <person name="Gallo C.A."/>
            <person name="Diaz A."/>
            <person name="Albertini E."/>
            <person name="Caccamo M."/>
            <person name="Echenique V."/>
        </authorList>
    </citation>
    <scope>NUCLEOTIDE SEQUENCE [LARGE SCALE GENOMIC DNA]</scope>
    <source>
        <strain evidence="2">cv. Victoria</strain>
        <tissue evidence="1">Leaf</tissue>
    </source>
</reference>
<dbReference type="PANTHER" id="PTHR33377">
    <property type="entry name" value="OS10G0134700 PROTEIN-RELATED"/>
    <property type="match status" value="1"/>
</dbReference>
<comment type="caution">
    <text evidence="1">The sequence shown here is derived from an EMBL/GenBank/DDBJ whole genome shotgun (WGS) entry which is preliminary data.</text>
</comment>
<dbReference type="Gene3D" id="3.40.50.300">
    <property type="entry name" value="P-loop containing nucleotide triphosphate hydrolases"/>
    <property type="match status" value="1"/>
</dbReference>
<accession>A0A5J9VYG3</accession>
<gene>
    <name evidence="1" type="ORF">EJB05_14144</name>
</gene>
<dbReference type="SUPFAM" id="SSF52540">
    <property type="entry name" value="P-loop containing nucleoside triphosphate hydrolases"/>
    <property type="match status" value="1"/>
</dbReference>
<dbReference type="PANTHER" id="PTHR33377:SF50">
    <property type="entry name" value="NB-ARC DOMAIN-CONTAINING PROTEIN"/>
    <property type="match status" value="1"/>
</dbReference>
<organism evidence="1 2">
    <name type="scientific">Eragrostis curvula</name>
    <name type="common">weeping love grass</name>
    <dbReference type="NCBI Taxonomy" id="38414"/>
    <lineage>
        <taxon>Eukaryota</taxon>
        <taxon>Viridiplantae</taxon>
        <taxon>Streptophyta</taxon>
        <taxon>Embryophyta</taxon>
        <taxon>Tracheophyta</taxon>
        <taxon>Spermatophyta</taxon>
        <taxon>Magnoliopsida</taxon>
        <taxon>Liliopsida</taxon>
        <taxon>Poales</taxon>
        <taxon>Poaceae</taxon>
        <taxon>PACMAD clade</taxon>
        <taxon>Chloridoideae</taxon>
        <taxon>Eragrostideae</taxon>
        <taxon>Eragrostidinae</taxon>
        <taxon>Eragrostis</taxon>
    </lineage>
</organism>
<dbReference type="InterPro" id="IPR027417">
    <property type="entry name" value="P-loop_NTPase"/>
</dbReference>
<dbReference type="AlphaFoldDB" id="A0A5J9VYG3"/>
<evidence type="ECO:0000313" key="1">
    <source>
        <dbReference type="EMBL" id="TVU40675.1"/>
    </source>
</evidence>
<evidence type="ECO:0000313" key="2">
    <source>
        <dbReference type="Proteomes" id="UP000324897"/>
    </source>
</evidence>
<evidence type="ECO:0008006" key="3">
    <source>
        <dbReference type="Google" id="ProtNLM"/>
    </source>
</evidence>
<proteinExistence type="predicted"/>
<dbReference type="EMBL" id="RWGY01000007">
    <property type="protein sequence ID" value="TVU40675.1"/>
    <property type="molecule type" value="Genomic_DNA"/>
</dbReference>
<protein>
    <recommendedName>
        <fullName evidence="3">NB-ARC domain-containing protein</fullName>
    </recommendedName>
</protein>
<dbReference type="OrthoDB" id="691944at2759"/>